<accession>A0A380ZE66</accession>
<evidence type="ECO:0000256" key="1">
    <source>
        <dbReference type="SAM" id="Phobius"/>
    </source>
</evidence>
<keyword evidence="1" id="KW-0812">Transmembrane</keyword>
<dbReference type="PROSITE" id="PS51257">
    <property type="entry name" value="PROKAR_LIPOPROTEIN"/>
    <property type="match status" value="1"/>
</dbReference>
<dbReference type="EMBL" id="UFTF01000001">
    <property type="protein sequence ID" value="SUV44790.1"/>
    <property type="molecule type" value="Genomic_DNA"/>
</dbReference>
<feature type="transmembrane region" description="Helical" evidence="1">
    <location>
        <begin position="6"/>
        <end position="24"/>
    </location>
</feature>
<dbReference type="AlphaFoldDB" id="A0A380ZE66"/>
<keyword evidence="1" id="KW-1133">Transmembrane helix</keyword>
<evidence type="ECO:0008006" key="4">
    <source>
        <dbReference type="Google" id="ProtNLM"/>
    </source>
</evidence>
<dbReference type="Proteomes" id="UP000254950">
    <property type="component" value="Unassembled WGS sequence"/>
</dbReference>
<evidence type="ECO:0000313" key="3">
    <source>
        <dbReference type="Proteomes" id="UP000254950"/>
    </source>
</evidence>
<organism evidence="2 3">
    <name type="scientific">Bartonella doshiae</name>
    <dbReference type="NCBI Taxonomy" id="33044"/>
    <lineage>
        <taxon>Bacteria</taxon>
        <taxon>Pseudomonadati</taxon>
        <taxon>Pseudomonadota</taxon>
        <taxon>Alphaproteobacteria</taxon>
        <taxon>Hyphomicrobiales</taxon>
        <taxon>Bartonellaceae</taxon>
        <taxon>Bartonella</taxon>
    </lineage>
</organism>
<dbReference type="OrthoDB" id="7923219at2"/>
<keyword evidence="1" id="KW-0472">Membrane</keyword>
<dbReference type="RefSeq" id="WP_004854559.1">
    <property type="nucleotide sequence ID" value="NZ_CACVBH010000008.1"/>
</dbReference>
<name>A0A380ZE66_BARDO</name>
<gene>
    <name evidence="2" type="ORF">NCTC12862_00545</name>
</gene>
<evidence type="ECO:0000313" key="2">
    <source>
        <dbReference type="EMBL" id="SUV44790.1"/>
    </source>
</evidence>
<proteinExistence type="predicted"/>
<reference evidence="2 3" key="1">
    <citation type="submission" date="2018-06" db="EMBL/GenBank/DDBJ databases">
        <authorList>
            <consortium name="Pathogen Informatics"/>
            <person name="Doyle S."/>
        </authorList>
    </citation>
    <scope>NUCLEOTIDE SEQUENCE [LARGE SCALE GENOMIC DNA]</scope>
    <source>
        <strain evidence="2 3">NCTC12862</strain>
    </source>
</reference>
<protein>
    <recommendedName>
        <fullName evidence="4">Lipoprotein</fullName>
    </recommendedName>
</protein>
<sequence length="201" mass="23883">MKSLFVVHIIKFVAFLFISMFFGCTKVDNIKQYNDLYEKYVSEKYVEFEHFEKQKKAKKYIYNHNYQSIFPKFDIITHRHILIVLCGRFVNLLRGNYNEEMPWAKLPYTINSLHYKHNWKSTDFIWAHSMSMNSRDPMINYAKKFLNSSSGEGISPKAQIINLTTIVDIGYDENIKQIARLCKGLEIIYNIMEPYPNLKSH</sequence>